<dbReference type="InterPro" id="IPR051405">
    <property type="entry name" value="phD/YefM_antitoxin"/>
</dbReference>
<keyword evidence="5" id="KW-1185">Reference proteome</keyword>
<dbReference type="NCBIfam" id="TIGR01552">
    <property type="entry name" value="phd_fam"/>
    <property type="match status" value="1"/>
</dbReference>
<gene>
    <name evidence="4" type="ORF">GCM10009107_28590</name>
</gene>
<dbReference type="InterPro" id="IPR036165">
    <property type="entry name" value="YefM-like_sf"/>
</dbReference>
<dbReference type="InterPro" id="IPR006442">
    <property type="entry name" value="Antitoxin_Phd/YefM"/>
</dbReference>
<dbReference type="Pfam" id="PF02604">
    <property type="entry name" value="PhdYeFM_antitox"/>
    <property type="match status" value="1"/>
</dbReference>
<dbReference type="RefSeq" id="WP_141285658.1">
    <property type="nucleotide sequence ID" value="NZ_BAAAEW010000018.1"/>
</dbReference>
<accession>A0ABN1K334</accession>
<reference evidence="4 5" key="1">
    <citation type="journal article" date="2019" name="Int. J. Syst. Evol. Microbiol.">
        <title>The Global Catalogue of Microorganisms (GCM) 10K type strain sequencing project: providing services to taxonomists for standard genome sequencing and annotation.</title>
        <authorList>
            <consortium name="The Broad Institute Genomics Platform"/>
            <consortium name="The Broad Institute Genome Sequencing Center for Infectious Disease"/>
            <person name="Wu L."/>
            <person name="Ma J."/>
        </authorList>
    </citation>
    <scope>NUCLEOTIDE SEQUENCE [LARGE SCALE GENOMIC DNA]</scope>
    <source>
        <strain evidence="4 5">JCM 15503</strain>
    </source>
</reference>
<evidence type="ECO:0000313" key="4">
    <source>
        <dbReference type="EMBL" id="GAA0753446.1"/>
    </source>
</evidence>
<dbReference type="Proteomes" id="UP001500279">
    <property type="component" value="Unassembled WGS sequence"/>
</dbReference>
<dbReference type="PANTHER" id="PTHR33713">
    <property type="entry name" value="ANTITOXIN YAFN-RELATED"/>
    <property type="match status" value="1"/>
</dbReference>
<organism evidence="4 5">
    <name type="scientific">Ideonella azotifigens</name>
    <dbReference type="NCBI Taxonomy" id="513160"/>
    <lineage>
        <taxon>Bacteria</taxon>
        <taxon>Pseudomonadati</taxon>
        <taxon>Pseudomonadota</taxon>
        <taxon>Betaproteobacteria</taxon>
        <taxon>Burkholderiales</taxon>
        <taxon>Sphaerotilaceae</taxon>
        <taxon>Ideonella</taxon>
    </lineage>
</organism>
<dbReference type="EMBL" id="BAAAEW010000018">
    <property type="protein sequence ID" value="GAA0753446.1"/>
    <property type="molecule type" value="Genomic_DNA"/>
</dbReference>
<feature type="compositionally biased region" description="Basic and acidic residues" evidence="3">
    <location>
        <begin position="70"/>
        <end position="92"/>
    </location>
</feature>
<comment type="caution">
    <text evidence="4">The sequence shown here is derived from an EMBL/GenBank/DDBJ whole genome shotgun (WGS) entry which is preliminary data.</text>
</comment>
<dbReference type="SUPFAM" id="SSF143120">
    <property type="entry name" value="YefM-like"/>
    <property type="match status" value="1"/>
</dbReference>
<comment type="function">
    <text evidence="2">Antitoxin component of a type II toxin-antitoxin (TA) system.</text>
</comment>
<sequence length="111" mass="12196">MDSIPYSEIRAHLAETLRELEVREEPIYISRRGEPAGVLMSVAQYRRLTTGDVAPGPWAALQAWRSEHAAELAQQDHADDPFANLREADENGGRAPFEWPADAGLGKAEGA</sequence>
<evidence type="ECO:0000313" key="5">
    <source>
        <dbReference type="Proteomes" id="UP001500279"/>
    </source>
</evidence>
<dbReference type="PANTHER" id="PTHR33713:SF10">
    <property type="entry name" value="ANTITOXIN YAFN"/>
    <property type="match status" value="1"/>
</dbReference>
<comment type="similarity">
    <text evidence="1 2">Belongs to the phD/YefM antitoxin family.</text>
</comment>
<protein>
    <recommendedName>
        <fullName evidence="2">Antitoxin</fullName>
    </recommendedName>
</protein>
<evidence type="ECO:0000256" key="1">
    <source>
        <dbReference type="ARBA" id="ARBA00009981"/>
    </source>
</evidence>
<evidence type="ECO:0000256" key="3">
    <source>
        <dbReference type="SAM" id="MobiDB-lite"/>
    </source>
</evidence>
<evidence type="ECO:0000256" key="2">
    <source>
        <dbReference type="RuleBase" id="RU362080"/>
    </source>
</evidence>
<name>A0ABN1K334_9BURK</name>
<dbReference type="Gene3D" id="3.40.1620.10">
    <property type="entry name" value="YefM-like domain"/>
    <property type="match status" value="1"/>
</dbReference>
<feature type="region of interest" description="Disordered" evidence="3">
    <location>
        <begin position="70"/>
        <end position="111"/>
    </location>
</feature>
<proteinExistence type="inferred from homology"/>